<keyword evidence="3" id="KW-1185">Reference proteome</keyword>
<name>A0A919Q5Z0_9ACTN</name>
<evidence type="ECO:0000313" key="2">
    <source>
        <dbReference type="EMBL" id="GIH22221.1"/>
    </source>
</evidence>
<accession>A0A919Q5Z0</accession>
<proteinExistence type="predicted"/>
<dbReference type="CDD" id="cd00051">
    <property type="entry name" value="EFh"/>
    <property type="match status" value="1"/>
</dbReference>
<dbReference type="Gene3D" id="1.10.238.10">
    <property type="entry name" value="EF-hand"/>
    <property type="match status" value="1"/>
</dbReference>
<dbReference type="AlphaFoldDB" id="A0A919Q5Z0"/>
<organism evidence="2 3">
    <name type="scientific">Acrocarpospora phusangensis</name>
    <dbReference type="NCBI Taxonomy" id="1070424"/>
    <lineage>
        <taxon>Bacteria</taxon>
        <taxon>Bacillati</taxon>
        <taxon>Actinomycetota</taxon>
        <taxon>Actinomycetes</taxon>
        <taxon>Streptosporangiales</taxon>
        <taxon>Streptosporangiaceae</taxon>
        <taxon>Acrocarpospora</taxon>
    </lineage>
</organism>
<reference evidence="2" key="1">
    <citation type="submission" date="2021-01" db="EMBL/GenBank/DDBJ databases">
        <title>Whole genome shotgun sequence of Acrocarpospora phusangensis NBRC 108782.</title>
        <authorList>
            <person name="Komaki H."/>
            <person name="Tamura T."/>
        </authorList>
    </citation>
    <scope>NUCLEOTIDE SEQUENCE</scope>
    <source>
        <strain evidence="2">NBRC 108782</strain>
    </source>
</reference>
<dbReference type="GO" id="GO:0005509">
    <property type="term" value="F:calcium ion binding"/>
    <property type="evidence" value="ECO:0007669"/>
    <property type="project" value="InterPro"/>
</dbReference>
<dbReference type="Proteomes" id="UP000640052">
    <property type="component" value="Unassembled WGS sequence"/>
</dbReference>
<dbReference type="RefSeq" id="WP_204039075.1">
    <property type="nucleotide sequence ID" value="NZ_BOOA01000003.1"/>
</dbReference>
<dbReference type="SUPFAM" id="SSF47473">
    <property type="entry name" value="EF-hand"/>
    <property type="match status" value="1"/>
</dbReference>
<comment type="caution">
    <text evidence="2">The sequence shown here is derived from an EMBL/GenBank/DDBJ whole genome shotgun (WGS) entry which is preliminary data.</text>
</comment>
<sequence>MELTQERLDALRREFDSIDQDGDGYVTEAELRAHFPDLPREAIGALNSAADVDSDGRFSLEEFIRLNGA</sequence>
<evidence type="ECO:0000259" key="1">
    <source>
        <dbReference type="PROSITE" id="PS50222"/>
    </source>
</evidence>
<feature type="domain" description="EF-hand" evidence="1">
    <location>
        <begin position="6"/>
        <end position="41"/>
    </location>
</feature>
<dbReference type="InterPro" id="IPR018247">
    <property type="entry name" value="EF_Hand_1_Ca_BS"/>
</dbReference>
<dbReference type="InterPro" id="IPR002048">
    <property type="entry name" value="EF_hand_dom"/>
</dbReference>
<gene>
    <name evidence="2" type="ORF">Aph01nite_05310</name>
</gene>
<evidence type="ECO:0000313" key="3">
    <source>
        <dbReference type="Proteomes" id="UP000640052"/>
    </source>
</evidence>
<dbReference type="Pfam" id="PF13499">
    <property type="entry name" value="EF-hand_7"/>
    <property type="match status" value="1"/>
</dbReference>
<dbReference type="InterPro" id="IPR011992">
    <property type="entry name" value="EF-hand-dom_pair"/>
</dbReference>
<dbReference type="PROSITE" id="PS00018">
    <property type="entry name" value="EF_HAND_1"/>
    <property type="match status" value="1"/>
</dbReference>
<protein>
    <recommendedName>
        <fullName evidence="1">EF-hand domain-containing protein</fullName>
    </recommendedName>
</protein>
<dbReference type="PROSITE" id="PS50222">
    <property type="entry name" value="EF_HAND_2"/>
    <property type="match status" value="1"/>
</dbReference>
<dbReference type="EMBL" id="BOOA01000003">
    <property type="protein sequence ID" value="GIH22221.1"/>
    <property type="molecule type" value="Genomic_DNA"/>
</dbReference>